<evidence type="ECO:0000256" key="17">
    <source>
        <dbReference type="SAM" id="Phobius"/>
    </source>
</evidence>
<evidence type="ECO:0000256" key="15">
    <source>
        <dbReference type="ARBA" id="ARBA00049902"/>
    </source>
</evidence>
<feature type="compositionally biased region" description="Low complexity" evidence="16">
    <location>
        <begin position="674"/>
        <end position="691"/>
    </location>
</feature>
<dbReference type="PANTHER" id="PTHR32282">
    <property type="entry name" value="BINDING PROTEIN TRANSPEPTIDASE, PUTATIVE-RELATED"/>
    <property type="match status" value="1"/>
</dbReference>
<dbReference type="AlphaFoldDB" id="A0AAU7UC85"/>
<dbReference type="Pfam" id="PF00905">
    <property type="entry name" value="Transpeptidase"/>
    <property type="match status" value="1"/>
</dbReference>
<keyword evidence="3" id="KW-0645">Protease</keyword>
<evidence type="ECO:0000256" key="6">
    <source>
        <dbReference type="ARBA" id="ARBA00022692"/>
    </source>
</evidence>
<name>A0AAU7UC85_9DEIO</name>
<dbReference type="SUPFAM" id="SSF53955">
    <property type="entry name" value="Lysozyme-like"/>
    <property type="match status" value="1"/>
</dbReference>
<keyword evidence="7" id="KW-0378">Hydrolase</keyword>
<dbReference type="InterPro" id="IPR001264">
    <property type="entry name" value="Glyco_trans_51"/>
</dbReference>
<dbReference type="GO" id="GO:0004180">
    <property type="term" value="F:carboxypeptidase activity"/>
    <property type="evidence" value="ECO:0007669"/>
    <property type="project" value="UniProtKB-KW"/>
</dbReference>
<evidence type="ECO:0000256" key="11">
    <source>
        <dbReference type="ARBA" id="ARBA00023136"/>
    </source>
</evidence>
<evidence type="ECO:0000256" key="4">
    <source>
        <dbReference type="ARBA" id="ARBA00022676"/>
    </source>
</evidence>
<keyword evidence="6 17" id="KW-0812">Transmembrane</keyword>
<evidence type="ECO:0000256" key="8">
    <source>
        <dbReference type="ARBA" id="ARBA00022960"/>
    </source>
</evidence>
<comment type="subcellular location">
    <subcellularLocation>
        <location evidence="1">Membrane</location>
    </subcellularLocation>
</comment>
<dbReference type="Gene3D" id="1.10.3810.10">
    <property type="entry name" value="Biosynthetic peptidoglycan transglycosylase-like"/>
    <property type="match status" value="1"/>
</dbReference>
<dbReference type="EC" id="2.4.99.28" evidence="14"/>
<protein>
    <recommendedName>
        <fullName evidence="14">peptidoglycan glycosyltransferase</fullName>
        <ecNumber evidence="14">2.4.99.28</ecNumber>
    </recommendedName>
</protein>
<evidence type="ECO:0000256" key="5">
    <source>
        <dbReference type="ARBA" id="ARBA00022679"/>
    </source>
</evidence>
<dbReference type="GO" id="GO:0016020">
    <property type="term" value="C:membrane"/>
    <property type="evidence" value="ECO:0007669"/>
    <property type="project" value="UniProtKB-SubCell"/>
</dbReference>
<dbReference type="SUPFAM" id="SSF56601">
    <property type="entry name" value="beta-lactamase/transpeptidase-like"/>
    <property type="match status" value="1"/>
</dbReference>
<feature type="compositionally biased region" description="Polar residues" evidence="16">
    <location>
        <begin position="790"/>
        <end position="809"/>
    </location>
</feature>
<evidence type="ECO:0000256" key="2">
    <source>
        <dbReference type="ARBA" id="ARBA00022645"/>
    </source>
</evidence>
<dbReference type="GO" id="GO:0071555">
    <property type="term" value="P:cell wall organization"/>
    <property type="evidence" value="ECO:0007669"/>
    <property type="project" value="UniProtKB-KW"/>
</dbReference>
<dbReference type="InterPro" id="IPR050396">
    <property type="entry name" value="Glycosyltr_51/Transpeptidase"/>
</dbReference>
<feature type="compositionally biased region" description="Low complexity" evidence="16">
    <location>
        <begin position="738"/>
        <end position="749"/>
    </location>
</feature>
<gene>
    <name evidence="20" type="ORF">ABOD76_19840</name>
</gene>
<evidence type="ECO:0000256" key="3">
    <source>
        <dbReference type="ARBA" id="ARBA00022670"/>
    </source>
</evidence>
<dbReference type="GO" id="GO:0008955">
    <property type="term" value="F:peptidoglycan glycosyltransferase activity"/>
    <property type="evidence" value="ECO:0007669"/>
    <property type="project" value="UniProtKB-EC"/>
</dbReference>
<keyword evidence="11 17" id="KW-0472">Membrane</keyword>
<keyword evidence="2" id="KW-0121">Carboxypeptidase</keyword>
<keyword evidence="13" id="KW-0961">Cell wall biogenesis/degradation</keyword>
<dbReference type="Pfam" id="PF00912">
    <property type="entry name" value="Transgly"/>
    <property type="match status" value="1"/>
</dbReference>
<evidence type="ECO:0000259" key="19">
    <source>
        <dbReference type="Pfam" id="PF00912"/>
    </source>
</evidence>
<dbReference type="Gene3D" id="3.40.710.10">
    <property type="entry name" value="DD-peptidase/beta-lactamase superfamily"/>
    <property type="match status" value="1"/>
</dbReference>
<dbReference type="GO" id="GO:0008360">
    <property type="term" value="P:regulation of cell shape"/>
    <property type="evidence" value="ECO:0007669"/>
    <property type="project" value="UniProtKB-KW"/>
</dbReference>
<keyword evidence="8" id="KW-0133">Cell shape</keyword>
<keyword evidence="12" id="KW-0511">Multifunctional enzyme</keyword>
<dbReference type="RefSeq" id="WP_350243689.1">
    <property type="nucleotide sequence ID" value="NZ_CP158299.1"/>
</dbReference>
<comment type="catalytic activity">
    <reaction evidence="15">
        <text>[GlcNAc-(1-&gt;4)-Mur2Ac(oyl-L-Ala-gamma-D-Glu-L-Lys-D-Ala-D-Ala)](n)-di-trans,octa-cis-undecaprenyl diphosphate + beta-D-GlcNAc-(1-&gt;4)-Mur2Ac(oyl-L-Ala-gamma-D-Glu-L-Lys-D-Ala-D-Ala)-di-trans,octa-cis-undecaprenyl diphosphate = [GlcNAc-(1-&gt;4)-Mur2Ac(oyl-L-Ala-gamma-D-Glu-L-Lys-D-Ala-D-Ala)](n+1)-di-trans,octa-cis-undecaprenyl diphosphate + di-trans,octa-cis-undecaprenyl diphosphate + H(+)</text>
        <dbReference type="Rhea" id="RHEA:23708"/>
        <dbReference type="Rhea" id="RHEA-COMP:9602"/>
        <dbReference type="Rhea" id="RHEA-COMP:9603"/>
        <dbReference type="ChEBI" id="CHEBI:15378"/>
        <dbReference type="ChEBI" id="CHEBI:58405"/>
        <dbReference type="ChEBI" id="CHEBI:60033"/>
        <dbReference type="ChEBI" id="CHEBI:78435"/>
        <dbReference type="EC" id="2.4.99.28"/>
    </reaction>
</comment>
<dbReference type="GO" id="GO:0009252">
    <property type="term" value="P:peptidoglycan biosynthetic process"/>
    <property type="evidence" value="ECO:0007669"/>
    <property type="project" value="UniProtKB-KW"/>
</dbReference>
<dbReference type="GO" id="GO:0030288">
    <property type="term" value="C:outer membrane-bounded periplasmic space"/>
    <property type="evidence" value="ECO:0007669"/>
    <property type="project" value="TreeGrafter"/>
</dbReference>
<evidence type="ECO:0000256" key="16">
    <source>
        <dbReference type="SAM" id="MobiDB-lite"/>
    </source>
</evidence>
<evidence type="ECO:0000256" key="12">
    <source>
        <dbReference type="ARBA" id="ARBA00023268"/>
    </source>
</evidence>
<proteinExistence type="predicted"/>
<feature type="domain" description="Penicillin-binding protein transpeptidase" evidence="18">
    <location>
        <begin position="351"/>
        <end position="619"/>
    </location>
</feature>
<dbReference type="PANTHER" id="PTHR32282:SF27">
    <property type="entry name" value="PENICILLIN-BINDING PROTEIN 1A"/>
    <property type="match status" value="1"/>
</dbReference>
<dbReference type="InterPro" id="IPR023346">
    <property type="entry name" value="Lysozyme-like_dom_sf"/>
</dbReference>
<keyword evidence="5" id="KW-0808">Transferase</keyword>
<reference evidence="20" key="1">
    <citation type="submission" date="2024-06" db="EMBL/GenBank/DDBJ databases">
        <title>Draft Genome Sequence of Deinococcus sonorensis Type Strain KR-87, a Biofilm Producing Representative of the Genus Deinococcus.</title>
        <authorList>
            <person name="Boren L.S."/>
            <person name="Grosso R.A."/>
            <person name="Hugenberg-Cox A.N."/>
            <person name="Hill J.T.E."/>
            <person name="Albert C.M."/>
            <person name="Tuohy J.M."/>
        </authorList>
    </citation>
    <scope>NUCLEOTIDE SEQUENCE</scope>
    <source>
        <strain evidence="20">KR-87</strain>
    </source>
</reference>
<keyword evidence="10 17" id="KW-1133">Transmembrane helix</keyword>
<evidence type="ECO:0000256" key="10">
    <source>
        <dbReference type="ARBA" id="ARBA00022989"/>
    </source>
</evidence>
<dbReference type="GO" id="GO:0008658">
    <property type="term" value="F:penicillin binding"/>
    <property type="evidence" value="ECO:0007669"/>
    <property type="project" value="InterPro"/>
</dbReference>
<evidence type="ECO:0000313" key="20">
    <source>
        <dbReference type="EMBL" id="XBV85649.1"/>
    </source>
</evidence>
<dbReference type="KEGG" id="dsc:ABOD76_19840"/>
<evidence type="ECO:0000256" key="13">
    <source>
        <dbReference type="ARBA" id="ARBA00023316"/>
    </source>
</evidence>
<feature type="compositionally biased region" description="Pro residues" evidence="16">
    <location>
        <begin position="721"/>
        <end position="737"/>
    </location>
</feature>
<feature type="domain" description="Glycosyl transferase family 51" evidence="19">
    <location>
        <begin position="69"/>
        <end position="236"/>
    </location>
</feature>
<dbReference type="InterPro" id="IPR001460">
    <property type="entry name" value="PCN-bd_Tpept"/>
</dbReference>
<keyword evidence="4" id="KW-0328">Glycosyltransferase</keyword>
<organism evidence="20">
    <name type="scientific">Deinococcus sonorensis KR-87</name>
    <dbReference type="NCBI Taxonomy" id="694439"/>
    <lineage>
        <taxon>Bacteria</taxon>
        <taxon>Thermotogati</taxon>
        <taxon>Deinococcota</taxon>
        <taxon>Deinococci</taxon>
        <taxon>Deinococcales</taxon>
        <taxon>Deinococcaceae</taxon>
        <taxon>Deinococcus</taxon>
    </lineage>
</organism>
<keyword evidence="9" id="KW-0573">Peptidoglycan synthesis</keyword>
<dbReference type="EMBL" id="CP158299">
    <property type="protein sequence ID" value="XBV85649.1"/>
    <property type="molecule type" value="Genomic_DNA"/>
</dbReference>
<dbReference type="GO" id="GO:0006508">
    <property type="term" value="P:proteolysis"/>
    <property type="evidence" value="ECO:0007669"/>
    <property type="project" value="UniProtKB-KW"/>
</dbReference>
<feature type="region of interest" description="Disordered" evidence="16">
    <location>
        <begin position="655"/>
        <end position="823"/>
    </location>
</feature>
<dbReference type="InterPro" id="IPR036950">
    <property type="entry name" value="PBP_transglycosylase"/>
</dbReference>
<evidence type="ECO:0000256" key="7">
    <source>
        <dbReference type="ARBA" id="ARBA00022801"/>
    </source>
</evidence>
<evidence type="ECO:0000256" key="9">
    <source>
        <dbReference type="ARBA" id="ARBA00022984"/>
    </source>
</evidence>
<dbReference type="InterPro" id="IPR012338">
    <property type="entry name" value="Beta-lactam/transpept-like"/>
</dbReference>
<evidence type="ECO:0000256" key="14">
    <source>
        <dbReference type="ARBA" id="ARBA00044770"/>
    </source>
</evidence>
<evidence type="ECO:0000259" key="18">
    <source>
        <dbReference type="Pfam" id="PF00905"/>
    </source>
</evidence>
<accession>A0AAU7UC85</accession>
<evidence type="ECO:0000256" key="1">
    <source>
        <dbReference type="ARBA" id="ARBA00004370"/>
    </source>
</evidence>
<sequence>MRLITNLFKTLLILVLLAGVGVLGMLLLWQQDLRRVDDLNVLEYGGKATVVDAGGRVIGALTPSLSSGARVNRDLLRADQFSPWLGKAVVTSEDRRFYEHHGVDPMGIARALLRSASGSLEGGSTITQQVVRSTLLEDIKDERTPARKLKEALLALQVERRFTKQEILTAYLNVVYWGVGRTDLLGAQDAARAYFGIAPSQLNLAQSVYLTTLLPNARRYNNYVAYRPLMRSILNRMVEDGRATKAQADAAWRYPLQPVGWRVRYDGKGNIVSARLVNPDAKRLSAPAPQVRFADGFLDAVERDLADRLGRKVLYQSDVTVYTTMNRAAQQAAEAASKSASLPNGATLGLALLDPKNGDVQALVGQKLGDGVLEEWNNATRARRQVGSSIKPLLYTLALAKGWTQADTLRDAPLDGDYQPQNYSGTYTGGPVTLRYALDHSLNLPTVRLAQQLGLNSFESRLRELGLSPNPDTGLPLAIGALEASPLQMAAAYAPFANGGLYYAPRLITRVVQGGHTLLTVPASSGKRVWDAQTAWLGLDMIRGVVNDLTPRQGGLGWRARIEGREVGGKTGTTNDVRDLWFAGVTPELAGAVWVGRSDNAPLPQNSYSGDVAAPVWQQAVAGALQGQPAAQFQPPDQIEYRRVRGIQMAFKAGQDQGGIGSFFRRDPQPQATPPAQEQAAPEPQPQDTTTSDSPQPDVNEIPALPPTDPAPEDTTSADPATPPADPAPTDPTPTEPVPADSGATDPVPAADPTPDPAQDPTLTPIPDGTDSGGLTDPSDIQPLPDSGTDDPNTTQDPSGGATLDTTDPGTVAPDGTFTPPGQ</sequence>
<feature type="transmembrane region" description="Helical" evidence="17">
    <location>
        <begin position="7"/>
        <end position="29"/>
    </location>
</feature>